<organism evidence="1 2">
    <name type="scientific">Vreelandella nanhaiensis</name>
    <dbReference type="NCBI Taxonomy" id="1258546"/>
    <lineage>
        <taxon>Bacteria</taxon>
        <taxon>Pseudomonadati</taxon>
        <taxon>Pseudomonadota</taxon>
        <taxon>Gammaproteobacteria</taxon>
        <taxon>Oceanospirillales</taxon>
        <taxon>Halomonadaceae</taxon>
        <taxon>Vreelandella</taxon>
    </lineage>
</organism>
<sequence length="1324" mass="151015">MSSYELSQLDSHSFESMVNYLAMRVLGNGVTGFADGADGGRDGYLEGAAPYPTVKNSWSGVWYIQSKFHKPNLSKNQQKWLYEQVRNEINLFHKRSRPVPDIWIIATNIEPTAVKNTGSYDKIKKLVHSELSDKIKFDIWGGRKILDFLGKDLEVARHYGHFLTPGNVLSSLYESINDKYAQAKAIIDHLIVNQFNEQAYTKLEQAGSSSDARPKIHQLFVDLPFAVDSCQYENFLDTLSSSAACNHKVSCWSNESIRGRNYGKALKRSRVFILKGGPGQGKSTLGQFYSQIQRASFILNKGGPNVLPAVEETASELKLVAEQLGLWTNVPRIPVQVELKDFATWYGGRDDKESKGMLSYLAERIEAKTEQQVLPGTLKRVISTKSWFFNFDGLDEVPNDVKDNIANEIIKFTDEVLPSIDSDALILCTTRPQGYSGQFEKLDASTAVLSHLPTHIALLCATAVVRFGRTESEGDDSVETLSNAMHSAQVRELMTTPLQSHIMAVVVRDGGRPPEKRWELFENFYRVMKKRESQKNFKDPRINILLREDKLLKAIHARLGIALHAKAEISDGAEATLEKKEFEKLSKETVTILSETNIDETLNALMEATTERLVFVNTPDNSDYVRFDIRQLQEFFAGEFIYTDVTAITMRDRIDVICADAHWREVMHFLLSSLVVNGRISELAMSADVLSSTDNWEGCHFKQIFRKRLAIGAILALRLITEGVLEQDRRVRQNFKSVLTPLYSTLDSALIGLMADVSHSNTRIWLQGCMIEYLFEASEEEQVGAASVLTKSLSIESDQYLRVLNRIMKSSSCYINAILTVHKRNISRFARYEERNDNVQEWFIGGLISILNEDEIRVGLDYSLLLGVLIDNLKTSLQCSEFAKLSNFKKKLLSLFIKDVPSKEKNIITPRWKYKGLEFQVFKDNWQSGSIPSSIDFEIECYNELSPFFQYCASTIVLAKTKSYEDFQNYYSFSTRIVGFEKLAPSYICAMLPLDSLRHDNLEFIKKLSFLDRSSYDKLIKTGKLDGRNIRPYADMVAIHGGFSKASWKAICRDYSNLAASILIHWETDGDLEFFEDLEPADLIEHVFSQPEEYAPHILHWGNLFKLAGSREQELREIFLDRLSEVQVENFVSERFEVEISPFNIDLINEKKLLPLFASALVTIRNSINELPRFSKREYSNDMQADPYSIFGITSSGLFEIFANPNEERLFRQASISCFLVIGSAVNGVTEEQFFKQNIDDLFFDLLDSESPEWLILSMLRFAEKKLLPNNDKSATLLGRLIDLYRDNYIMSRRMQIILSKWRERSSSPVSKKKCLSDWLKQED</sequence>
<dbReference type="EMBL" id="RZHF01000004">
    <property type="protein sequence ID" value="RUR34444.1"/>
    <property type="molecule type" value="Genomic_DNA"/>
</dbReference>
<gene>
    <name evidence="1" type="ORF">ELY38_02305</name>
</gene>
<proteinExistence type="predicted"/>
<comment type="caution">
    <text evidence="1">The sequence shown here is derived from an EMBL/GenBank/DDBJ whole genome shotgun (WGS) entry which is preliminary data.</text>
</comment>
<dbReference type="Proteomes" id="UP000287023">
    <property type="component" value="Unassembled WGS sequence"/>
</dbReference>
<accession>A0A3S0Y053</accession>
<reference evidence="1 2" key="1">
    <citation type="submission" date="2018-12" db="EMBL/GenBank/DDBJ databases">
        <title>three novel Halomonas strain isolated from plants.</title>
        <authorList>
            <person name="Sun C."/>
        </authorList>
    </citation>
    <scope>NUCLEOTIDE SEQUENCE [LARGE SCALE GENOMIC DNA]</scope>
    <source>
        <strain evidence="1 2">JCM 18142</strain>
    </source>
</reference>
<evidence type="ECO:0000313" key="2">
    <source>
        <dbReference type="Proteomes" id="UP000287023"/>
    </source>
</evidence>
<name>A0A3S0Y053_9GAMM</name>
<dbReference type="InterPro" id="IPR027417">
    <property type="entry name" value="P-loop_NTPase"/>
</dbReference>
<keyword evidence="2" id="KW-1185">Reference proteome</keyword>
<protein>
    <submittedName>
        <fullName evidence="1">Uncharacterized protein</fullName>
    </submittedName>
</protein>
<dbReference type="Gene3D" id="3.40.50.300">
    <property type="entry name" value="P-loop containing nucleotide triphosphate hydrolases"/>
    <property type="match status" value="1"/>
</dbReference>
<evidence type="ECO:0000313" key="1">
    <source>
        <dbReference type="EMBL" id="RUR34444.1"/>
    </source>
</evidence>
<dbReference type="RefSeq" id="WP_127059889.1">
    <property type="nucleotide sequence ID" value="NZ_RZHF01000004.1"/>
</dbReference>
<dbReference type="OrthoDB" id="7820209at2"/>